<feature type="transmembrane region" description="Helical" evidence="11">
    <location>
        <begin position="215"/>
        <end position="237"/>
    </location>
</feature>
<evidence type="ECO:0000256" key="6">
    <source>
        <dbReference type="ARBA" id="ARBA00023065"/>
    </source>
</evidence>
<dbReference type="InterPro" id="IPR046342">
    <property type="entry name" value="CBS_dom_sf"/>
</dbReference>
<comment type="caution">
    <text evidence="13">The sequence shown here is derived from an EMBL/GenBank/DDBJ whole genome shotgun (WGS) entry which is preliminary data.</text>
</comment>
<feature type="transmembrane region" description="Helical" evidence="11">
    <location>
        <begin position="95"/>
        <end position="125"/>
    </location>
</feature>
<feature type="transmembrane region" description="Helical" evidence="11">
    <location>
        <begin position="567"/>
        <end position="584"/>
    </location>
</feature>
<dbReference type="AlphaFoldDB" id="A0AA89BMA6"/>
<keyword evidence="14" id="KW-1185">Reference proteome</keyword>
<evidence type="ECO:0000256" key="3">
    <source>
        <dbReference type="ARBA" id="ARBA00022692"/>
    </source>
</evidence>
<dbReference type="InterPro" id="IPR000644">
    <property type="entry name" value="CBS_dom"/>
</dbReference>
<keyword evidence="6 11" id="KW-0406">Ion transport</keyword>
<keyword evidence="4" id="KW-0677">Repeat</keyword>
<name>A0AA89BMA6_PINIB</name>
<dbReference type="Gene3D" id="1.10.3080.10">
    <property type="entry name" value="Clc chloride channel"/>
    <property type="match status" value="1"/>
</dbReference>
<evidence type="ECO:0000259" key="12">
    <source>
        <dbReference type="PROSITE" id="PS51371"/>
    </source>
</evidence>
<dbReference type="PANTHER" id="PTHR11689:SF89">
    <property type="entry name" value="CHLORIDE CHANNEL PROTEIN"/>
    <property type="match status" value="1"/>
</dbReference>
<dbReference type="PROSITE" id="PS51371">
    <property type="entry name" value="CBS"/>
    <property type="match status" value="2"/>
</dbReference>
<keyword evidence="8 11" id="KW-0472">Membrane</keyword>
<protein>
    <recommendedName>
        <fullName evidence="11">Chloride channel protein</fullName>
    </recommendedName>
</protein>
<evidence type="ECO:0000256" key="9">
    <source>
        <dbReference type="ARBA" id="ARBA00023214"/>
    </source>
</evidence>
<keyword evidence="7 10" id="KW-0129">CBS domain</keyword>
<evidence type="ECO:0000256" key="11">
    <source>
        <dbReference type="RuleBase" id="RU361221"/>
    </source>
</evidence>
<evidence type="ECO:0000256" key="4">
    <source>
        <dbReference type="ARBA" id="ARBA00022737"/>
    </source>
</evidence>
<keyword evidence="5 11" id="KW-1133">Transmembrane helix</keyword>
<feature type="transmembrane region" description="Helical" evidence="11">
    <location>
        <begin position="495"/>
        <end position="515"/>
    </location>
</feature>
<comment type="similarity">
    <text evidence="11">Belongs to the chloride channel (TC 2.A.49) family.</text>
</comment>
<dbReference type="SUPFAM" id="SSF81340">
    <property type="entry name" value="Clc chloride channel"/>
    <property type="match status" value="1"/>
</dbReference>
<feature type="transmembrane region" description="Helical" evidence="11">
    <location>
        <begin position="51"/>
        <end position="75"/>
    </location>
</feature>
<keyword evidence="3 11" id="KW-0812">Transmembrane</keyword>
<evidence type="ECO:0000256" key="1">
    <source>
        <dbReference type="ARBA" id="ARBA00004141"/>
    </source>
</evidence>
<dbReference type="Pfam" id="PF00571">
    <property type="entry name" value="CBS"/>
    <property type="match status" value="2"/>
</dbReference>
<reference evidence="13" key="1">
    <citation type="submission" date="2019-08" db="EMBL/GenBank/DDBJ databases">
        <title>The improved chromosome-level genome for the pearl oyster Pinctada fucata martensii using PacBio sequencing and Hi-C.</title>
        <authorList>
            <person name="Zheng Z."/>
        </authorList>
    </citation>
    <scope>NUCLEOTIDE SEQUENCE</scope>
    <source>
        <strain evidence="13">ZZ-2019</strain>
        <tissue evidence="13">Adductor muscle</tissue>
    </source>
</reference>
<comment type="subcellular location">
    <subcellularLocation>
        <location evidence="1 11">Membrane</location>
        <topology evidence="1 11">Multi-pass membrane protein</topology>
    </subcellularLocation>
</comment>
<feature type="domain" description="CBS" evidence="12">
    <location>
        <begin position="628"/>
        <end position="691"/>
    </location>
</feature>
<dbReference type="InterPro" id="IPR001807">
    <property type="entry name" value="ClC"/>
</dbReference>
<dbReference type="InterPro" id="IPR051280">
    <property type="entry name" value="Cl-channel/antiporter"/>
</dbReference>
<dbReference type="SUPFAM" id="SSF54631">
    <property type="entry name" value="CBS-domain pair"/>
    <property type="match status" value="1"/>
</dbReference>
<evidence type="ECO:0000256" key="8">
    <source>
        <dbReference type="ARBA" id="ARBA00023136"/>
    </source>
</evidence>
<keyword evidence="2 11" id="KW-0813">Transport</keyword>
<evidence type="ECO:0000256" key="7">
    <source>
        <dbReference type="ARBA" id="ARBA00023122"/>
    </source>
</evidence>
<dbReference type="GO" id="GO:0016020">
    <property type="term" value="C:membrane"/>
    <property type="evidence" value="ECO:0007669"/>
    <property type="project" value="UniProtKB-SubCell"/>
</dbReference>
<dbReference type="PRINTS" id="PR00762">
    <property type="entry name" value="CLCHANNEL"/>
</dbReference>
<dbReference type="InterPro" id="IPR014743">
    <property type="entry name" value="Cl-channel_core"/>
</dbReference>
<evidence type="ECO:0000313" key="13">
    <source>
        <dbReference type="EMBL" id="KAK3086489.1"/>
    </source>
</evidence>
<dbReference type="EMBL" id="VSWD01000012">
    <property type="protein sequence ID" value="KAK3086489.1"/>
    <property type="molecule type" value="Genomic_DNA"/>
</dbReference>
<feature type="non-terminal residue" evidence="13">
    <location>
        <position position="1"/>
    </location>
</feature>
<dbReference type="SMART" id="SM00116">
    <property type="entry name" value="CBS"/>
    <property type="match status" value="2"/>
</dbReference>
<evidence type="ECO:0000256" key="10">
    <source>
        <dbReference type="PROSITE-ProRule" id="PRU00703"/>
    </source>
</evidence>
<proteinExistence type="inferred from homology"/>
<accession>A0AA89BMA6</accession>
<dbReference type="Pfam" id="PF00654">
    <property type="entry name" value="Voltage_CLC"/>
    <property type="match status" value="1"/>
</dbReference>
<dbReference type="GO" id="GO:0005254">
    <property type="term" value="F:chloride channel activity"/>
    <property type="evidence" value="ECO:0007669"/>
    <property type="project" value="UniProtKB-UniRule"/>
</dbReference>
<comment type="caution">
    <text evidence="11">Lacks conserved residue(s) required for the propagation of feature annotation.</text>
</comment>
<feature type="transmembrane region" description="Helical" evidence="11">
    <location>
        <begin position="302"/>
        <end position="325"/>
    </location>
</feature>
<dbReference type="CDD" id="cd04591">
    <property type="entry name" value="CBS_pair_voltage-gated_CLC_euk_bac"/>
    <property type="match status" value="1"/>
</dbReference>
<sequence length="828" mass="92569">GRDYEPVYVTHKYTQEERKTLNSFDSVDYLPSHSEVYRSWLKKQQPVTYNLGRWFIMGLIGFFVGIIGFLLHDLIEEIAKLKWHLAQSSIETGDFAAACVIATAYSIAFILFSAFIVVVSILTFINSAGGSGIPEVTGFLNGTLVRHIFNVKTLIVKFFSCVAAVGGGLPVGPEGPMIHMGGLVGAGLSQFKSETLGFNLPVFKRFRNSEDRRNFISAGAAAGVASAFGSPVGGLLFSMEEVSSFWTTTLSWQIFFCCMVSTFTTDLFNSAFEGFHYSGSFGQFKTNRYILFNVNKGIDVNILMFIPTVIIGLIGGLLGAGFTILHLKITRTRKRLLSKIQSEWVQKMIKIFEPAVIICTTPFIDILFHQVIVTILSIFLPKAFSCTEFTCIEGTTGQTSINCYNDTRNPLHVEPSVKHYTCTRGSVWKLNNTTMVTNSTYNEMATLMFGTLENAVKHLFSRDTHYQFGFSSLFTMLAINFFFICWSTGTAVASGALVPMLLVGGLYGRIVGLLMTHMFGPHSEDFGYWAWMDPGAFALIGAASFFGGVTRLALAVTVIMMELTNDVQALLPVMVSVMIAKWVGDFFTHPIYHALLELKCIPILDPEPRVRIDKTQLNLELYCAKDVMSSPVITIHTKESVAVLAQLLADTTYGGFPVIKKNKSGEECFFGLITRMELLILLNTEVMFDDNQNHDDSGDDTPSGPSWIEYEQLNVSKIKNPHQVTERLHKLTTERKYKTLYLDLSRYINQSAMSIPKKFSLQRTYIIFRTLGLRHLTVVDRENIVRGIITRKDLMGFSMQERLQEKISAEMSDFSARRSSVSSQNEPI</sequence>
<dbReference type="PANTHER" id="PTHR11689">
    <property type="entry name" value="CHLORIDE CHANNEL PROTEIN CLC FAMILY MEMBER"/>
    <property type="match status" value="1"/>
</dbReference>
<organism evidence="13 14">
    <name type="scientific">Pinctada imbricata</name>
    <name type="common">Atlantic pearl-oyster</name>
    <name type="synonym">Pinctada martensii</name>
    <dbReference type="NCBI Taxonomy" id="66713"/>
    <lineage>
        <taxon>Eukaryota</taxon>
        <taxon>Metazoa</taxon>
        <taxon>Spiralia</taxon>
        <taxon>Lophotrochozoa</taxon>
        <taxon>Mollusca</taxon>
        <taxon>Bivalvia</taxon>
        <taxon>Autobranchia</taxon>
        <taxon>Pteriomorphia</taxon>
        <taxon>Pterioida</taxon>
        <taxon>Pterioidea</taxon>
        <taxon>Pteriidae</taxon>
        <taxon>Pinctada</taxon>
    </lineage>
</organism>
<keyword evidence="9 11" id="KW-0868">Chloride</keyword>
<gene>
    <name evidence="13" type="ORF">FSP39_019122</name>
</gene>
<evidence type="ECO:0000256" key="2">
    <source>
        <dbReference type="ARBA" id="ARBA00022448"/>
    </source>
</evidence>
<evidence type="ECO:0000313" key="14">
    <source>
        <dbReference type="Proteomes" id="UP001186944"/>
    </source>
</evidence>
<evidence type="ECO:0000256" key="5">
    <source>
        <dbReference type="ARBA" id="ARBA00022989"/>
    </source>
</evidence>
<feature type="domain" description="CBS" evidence="12">
    <location>
        <begin position="748"/>
        <end position="805"/>
    </location>
</feature>
<feature type="transmembrane region" description="Helical" evidence="11">
    <location>
        <begin position="468"/>
        <end position="489"/>
    </location>
</feature>
<feature type="transmembrane region" description="Helical" evidence="11">
    <location>
        <begin position="536"/>
        <end position="561"/>
    </location>
</feature>
<dbReference type="Gene3D" id="3.10.580.10">
    <property type="entry name" value="CBS-domain"/>
    <property type="match status" value="2"/>
</dbReference>
<dbReference type="Proteomes" id="UP001186944">
    <property type="component" value="Unassembled WGS sequence"/>
</dbReference>